<dbReference type="STRING" id="551987.SAMN05192549_12122"/>
<dbReference type="AlphaFoldDB" id="A0A1M7RD97"/>
<keyword evidence="4" id="KW-1185">Reference proteome</keyword>
<dbReference type="PANTHER" id="PTHR33542">
    <property type="entry name" value="SIROHYDROCHLORIN FERROCHELATASE, CHLOROPLASTIC"/>
    <property type="match status" value="1"/>
</dbReference>
<dbReference type="CDD" id="cd03416">
    <property type="entry name" value="CbiX_SirB_N"/>
    <property type="match status" value="1"/>
</dbReference>
<dbReference type="SUPFAM" id="SSF53800">
    <property type="entry name" value="Chelatase"/>
    <property type="match status" value="1"/>
</dbReference>
<dbReference type="OrthoDB" id="9797895at2"/>
<dbReference type="Proteomes" id="UP000184339">
    <property type="component" value="Unassembled WGS sequence"/>
</dbReference>
<keyword evidence="2" id="KW-0456">Lyase</keyword>
<accession>A0A1M7RD97</accession>
<sequence>MATQRALILFAHGARAASWAAPFERLRDLTQAREPAVRVSLAFLELMSPRLPEQVAALVADGVLDITVVPVFLGQGGHVLRDLPLMLDDLRVAYPQAALKVVEAAGENAAVLQALSDYCVASLAHPSPH</sequence>
<dbReference type="Pfam" id="PF01903">
    <property type="entry name" value="CbiX"/>
    <property type="match status" value="1"/>
</dbReference>
<reference evidence="4" key="1">
    <citation type="submission" date="2016-11" db="EMBL/GenBank/DDBJ databases">
        <authorList>
            <person name="Varghese N."/>
            <person name="Submissions S."/>
        </authorList>
    </citation>
    <scope>NUCLEOTIDE SEQUENCE [LARGE SCALE GENOMIC DNA]</scope>
    <source>
        <strain evidence="4">Sac-22</strain>
    </source>
</reference>
<organism evidence="3 4">
    <name type="scientific">Duganella sacchari</name>
    <dbReference type="NCBI Taxonomy" id="551987"/>
    <lineage>
        <taxon>Bacteria</taxon>
        <taxon>Pseudomonadati</taxon>
        <taxon>Pseudomonadota</taxon>
        <taxon>Betaproteobacteria</taxon>
        <taxon>Burkholderiales</taxon>
        <taxon>Oxalobacteraceae</taxon>
        <taxon>Telluria group</taxon>
        <taxon>Duganella</taxon>
    </lineage>
</organism>
<dbReference type="InterPro" id="IPR050963">
    <property type="entry name" value="Sirohydro_Cobaltochel/CbiX"/>
</dbReference>
<gene>
    <name evidence="3" type="ORF">SAMN05192549_12122</name>
</gene>
<name>A0A1M7RD97_9BURK</name>
<evidence type="ECO:0000313" key="3">
    <source>
        <dbReference type="EMBL" id="SHN44273.1"/>
    </source>
</evidence>
<dbReference type="Gene3D" id="3.40.50.1400">
    <property type="match status" value="1"/>
</dbReference>
<dbReference type="PANTHER" id="PTHR33542:SF3">
    <property type="entry name" value="SIROHYDROCHLORIN FERROCHELATASE, CHLOROPLASTIC"/>
    <property type="match status" value="1"/>
</dbReference>
<evidence type="ECO:0000256" key="1">
    <source>
        <dbReference type="ARBA" id="ARBA00022723"/>
    </source>
</evidence>
<dbReference type="InterPro" id="IPR002762">
    <property type="entry name" value="CbiX-like"/>
</dbReference>
<evidence type="ECO:0000256" key="2">
    <source>
        <dbReference type="ARBA" id="ARBA00023239"/>
    </source>
</evidence>
<proteinExistence type="predicted"/>
<dbReference type="RefSeq" id="WP_072790500.1">
    <property type="nucleotide sequence ID" value="NZ_FRCX01000021.1"/>
</dbReference>
<dbReference type="EMBL" id="FRCX01000021">
    <property type="protein sequence ID" value="SHN44273.1"/>
    <property type="molecule type" value="Genomic_DNA"/>
</dbReference>
<protein>
    <submittedName>
        <fullName evidence="3">Sirohydrochlorin cobaltochelatase</fullName>
    </submittedName>
</protein>
<evidence type="ECO:0000313" key="4">
    <source>
        <dbReference type="Proteomes" id="UP000184339"/>
    </source>
</evidence>
<keyword evidence="1" id="KW-0479">Metal-binding</keyword>
<dbReference type="GO" id="GO:0046872">
    <property type="term" value="F:metal ion binding"/>
    <property type="evidence" value="ECO:0007669"/>
    <property type="project" value="UniProtKB-KW"/>
</dbReference>
<dbReference type="GO" id="GO:0016829">
    <property type="term" value="F:lyase activity"/>
    <property type="evidence" value="ECO:0007669"/>
    <property type="project" value="UniProtKB-KW"/>
</dbReference>